<dbReference type="InterPro" id="IPR056587">
    <property type="entry name" value="EF_EFCAB10_C"/>
</dbReference>
<dbReference type="InterPro" id="IPR011992">
    <property type="entry name" value="EF-hand-dom_pair"/>
</dbReference>
<dbReference type="PANTHER" id="PTHR21847:SF1">
    <property type="entry name" value="EF-HAND CALCIUM-BINDING DOMAIN-CONTAINING PROTEIN 10"/>
    <property type="match status" value="1"/>
</dbReference>
<gene>
    <name evidence="2" type="ORF">H671_5g14884</name>
</gene>
<evidence type="ECO:0000313" key="3">
    <source>
        <dbReference type="Ensembl" id="ENSCGRP00001016117.1"/>
    </source>
</evidence>
<sequence length="132" mass="15473">MNAEGNRELQAKEYLEKHRIMELLNQLTSFLLFVRPKKPREYLISLLERLRIAKVTGVTFPFFMDNSNIVSMFEMMDSSGRGCISFVQYKEALKNLGLCTADEVLNDDGNLITLDKFRDEVNRRTEEIWLLF</sequence>
<name>A0A061I2M1_CRIGR</name>
<dbReference type="AlphaFoldDB" id="A0A061I2M1"/>
<proteinExistence type="predicted"/>
<reference evidence="2" key="2">
    <citation type="submission" date="2013-03" db="EMBL/GenBank/DDBJ databases">
        <title>Chinese hamster genome sequenced from sorted chromosomes.</title>
        <authorList>
            <person name="Brinkrolf K."/>
            <person name="Rupp O."/>
            <person name="Laux H."/>
            <person name="Kollin F."/>
            <person name="Ernst W."/>
            <person name="Linke B."/>
            <person name="Kofler R."/>
            <person name="Romand S."/>
            <person name="Hesse F."/>
            <person name="Budach W.E."/>
            <person name="Galosy S."/>
            <person name="Muller D."/>
            <person name="Noll T."/>
            <person name="Wienberg J."/>
            <person name="Jostock T."/>
            <person name="Leonard M."/>
            <person name="Grillari J."/>
            <person name="Tauch A."/>
            <person name="Goesmann A."/>
            <person name="Helk B."/>
            <person name="Mott J.E."/>
            <person name="Puehler A."/>
            <person name="Borth N."/>
        </authorList>
    </citation>
    <scope>NUCLEOTIDE SEQUENCE</scope>
    <source>
        <strain evidence="2">17A/GY</strain>
    </source>
</reference>
<dbReference type="SUPFAM" id="SSF47473">
    <property type="entry name" value="EF-hand"/>
    <property type="match status" value="1"/>
</dbReference>
<dbReference type="EMBL" id="KE680321">
    <property type="protein sequence ID" value="ERE72629.1"/>
    <property type="molecule type" value="Genomic_DNA"/>
</dbReference>
<evidence type="ECO:0000313" key="4">
    <source>
        <dbReference type="Proteomes" id="UP000030759"/>
    </source>
</evidence>
<dbReference type="GeneTree" id="ENSGT00940000154487"/>
<dbReference type="InterPro" id="IPR039879">
    <property type="entry name" value="EFC10"/>
</dbReference>
<dbReference type="InterPro" id="IPR049760">
    <property type="entry name" value="DD_EFCAB10"/>
</dbReference>
<dbReference type="OMA" id="SMLLFYR"/>
<accession>A0A061I2M1</accession>
<reference evidence="4" key="1">
    <citation type="journal article" date="2013" name="Nat. Biotechnol.">
        <title>Chinese hamster genome sequenced from sorted chromosomes.</title>
        <authorList>
            <person name="Brinkrolf K."/>
            <person name="Rupp O."/>
            <person name="Laux H."/>
            <person name="Kollin F."/>
            <person name="Ernst W."/>
            <person name="Linke B."/>
            <person name="Kofler R."/>
            <person name="Romand S."/>
            <person name="Hesse F."/>
            <person name="Budach W.E."/>
            <person name="Galosy S."/>
            <person name="Muller D."/>
            <person name="Noll T."/>
            <person name="Wienberg J."/>
            <person name="Jostock T."/>
            <person name="Leonard M."/>
            <person name="Grillari J."/>
            <person name="Tauch A."/>
            <person name="Goesmann A."/>
            <person name="Helk B."/>
            <person name="Mott J.E."/>
            <person name="Puhler A."/>
            <person name="Borth N."/>
        </authorList>
    </citation>
    <scope>NUCLEOTIDE SEQUENCE [LARGE SCALE GENOMIC DNA]</scope>
    <source>
        <strain evidence="4">17A/GY</strain>
    </source>
</reference>
<dbReference type="GO" id="GO:0005509">
    <property type="term" value="F:calcium ion binding"/>
    <property type="evidence" value="ECO:0007669"/>
    <property type="project" value="InterPro"/>
</dbReference>
<dbReference type="Proteomes" id="UP000694386">
    <property type="component" value="Unplaced"/>
</dbReference>
<evidence type="ECO:0000259" key="1">
    <source>
        <dbReference type="PROSITE" id="PS50222"/>
    </source>
</evidence>
<dbReference type="PANTHER" id="PTHR21847">
    <property type="entry name" value="EF-HAND CALCIUM-BINDING DOMAIN-CONTAINING PROTEIN 10"/>
    <property type="match status" value="1"/>
</dbReference>
<dbReference type="SUPFAM" id="SSF47391">
    <property type="entry name" value="Dimerization-anchoring domain of cAMP-dependent PK regulatory subunit"/>
    <property type="match status" value="1"/>
</dbReference>
<dbReference type="Proteomes" id="UP000030759">
    <property type="component" value="Unassembled WGS sequence"/>
</dbReference>
<feature type="domain" description="EF-hand" evidence="1">
    <location>
        <begin position="64"/>
        <end position="99"/>
    </location>
</feature>
<dbReference type="CDD" id="cd22976">
    <property type="entry name" value="DD_EFCAB10"/>
    <property type="match status" value="1"/>
</dbReference>
<protein>
    <submittedName>
        <fullName evidence="3">EF-hand calcium binding domain 10</fullName>
    </submittedName>
    <submittedName>
        <fullName evidence="2">EF-hand calcium-binding domain-containing protein 10</fullName>
    </submittedName>
</protein>
<dbReference type="PROSITE" id="PS50222">
    <property type="entry name" value="EF_HAND_2"/>
    <property type="match status" value="1"/>
</dbReference>
<evidence type="ECO:0000313" key="2">
    <source>
        <dbReference type="EMBL" id="ERE72629.1"/>
    </source>
</evidence>
<organism evidence="2 4">
    <name type="scientific">Cricetulus griseus</name>
    <name type="common">Chinese hamster</name>
    <name type="synonym">Cricetulus barabensis griseus</name>
    <dbReference type="NCBI Taxonomy" id="10029"/>
    <lineage>
        <taxon>Eukaryota</taxon>
        <taxon>Metazoa</taxon>
        <taxon>Chordata</taxon>
        <taxon>Craniata</taxon>
        <taxon>Vertebrata</taxon>
        <taxon>Euteleostomi</taxon>
        <taxon>Mammalia</taxon>
        <taxon>Eutheria</taxon>
        <taxon>Euarchontoglires</taxon>
        <taxon>Glires</taxon>
        <taxon>Rodentia</taxon>
        <taxon>Myomorpha</taxon>
        <taxon>Muroidea</taxon>
        <taxon>Cricetidae</taxon>
        <taxon>Cricetinae</taxon>
        <taxon>Cricetulus</taxon>
    </lineage>
</organism>
<dbReference type="Pfam" id="PF24548">
    <property type="entry name" value="EF_EFCAB10_C"/>
    <property type="match status" value="1"/>
</dbReference>
<dbReference type="Ensembl" id="ENSCGRT00001020361.1">
    <property type="protein sequence ID" value="ENSCGRP00001016117.1"/>
    <property type="gene ID" value="ENSCGRG00001016544.1"/>
</dbReference>
<reference evidence="3" key="3">
    <citation type="submission" date="2025-05" db="UniProtKB">
        <authorList>
            <consortium name="Ensembl"/>
        </authorList>
    </citation>
    <scope>IDENTIFICATION</scope>
</reference>
<dbReference type="InterPro" id="IPR002048">
    <property type="entry name" value="EF_hand_dom"/>
</dbReference>